<sequence length="144" mass="16151">MKQVKGILITIVAILSLLIGVYKILIVPEPENKKDVAYDQILEFPKKQYPETGNHIENAIQEGHSKICTIDRKGAADRRKQSLAPYPPKKGYDRDEWPMAMCKEGGKGAHIEYISPADNRGAGSWVGNQLDQYPDGTRVKFIVK</sequence>
<evidence type="ECO:0000256" key="1">
    <source>
        <dbReference type="SAM" id="Phobius"/>
    </source>
</evidence>
<evidence type="ECO:0000313" key="3">
    <source>
        <dbReference type="EMBL" id="MEI4803133.1"/>
    </source>
</evidence>
<evidence type="ECO:0000313" key="4">
    <source>
        <dbReference type="Proteomes" id="UP001372526"/>
    </source>
</evidence>
<keyword evidence="4" id="KW-1185">Reference proteome</keyword>
<dbReference type="Pfam" id="PF14040">
    <property type="entry name" value="DNase_NucA_NucB"/>
    <property type="match status" value="1"/>
</dbReference>
<proteinExistence type="predicted"/>
<organism evidence="3 4">
    <name type="scientific">Bacillus bruguierae</name>
    <dbReference type="NCBI Taxonomy" id="3127667"/>
    <lineage>
        <taxon>Bacteria</taxon>
        <taxon>Bacillati</taxon>
        <taxon>Bacillota</taxon>
        <taxon>Bacilli</taxon>
        <taxon>Bacillales</taxon>
        <taxon>Bacillaceae</taxon>
        <taxon>Bacillus</taxon>
    </lineage>
</organism>
<keyword evidence="1" id="KW-0812">Transmembrane</keyword>
<dbReference type="InterPro" id="IPR029476">
    <property type="entry name" value="DNase_NucA_NucB"/>
</dbReference>
<dbReference type="EMBL" id="JBAWSX010000011">
    <property type="protein sequence ID" value="MEI4803133.1"/>
    <property type="molecule type" value="Genomic_DNA"/>
</dbReference>
<gene>
    <name evidence="3" type="ORF">WAZ07_17800</name>
</gene>
<protein>
    <submittedName>
        <fullName evidence="3">NucA/NucB deoxyribonuclease domain-containing protein</fullName>
    </submittedName>
</protein>
<evidence type="ECO:0000259" key="2">
    <source>
        <dbReference type="Pfam" id="PF14040"/>
    </source>
</evidence>
<feature type="domain" description="Deoxyribonuclease NucA/NucB" evidence="2">
    <location>
        <begin position="76"/>
        <end position="136"/>
    </location>
</feature>
<dbReference type="RefSeq" id="WP_336473527.1">
    <property type="nucleotide sequence ID" value="NZ_JBAWSX010000011.1"/>
</dbReference>
<feature type="transmembrane region" description="Helical" evidence="1">
    <location>
        <begin position="6"/>
        <end position="25"/>
    </location>
</feature>
<keyword evidence="1" id="KW-1133">Transmembrane helix</keyword>
<reference evidence="3 4" key="1">
    <citation type="submission" date="2024-01" db="EMBL/GenBank/DDBJ databases">
        <title>Seven novel Bacillus-like species.</title>
        <authorList>
            <person name="Liu G."/>
        </authorList>
    </citation>
    <scope>NUCLEOTIDE SEQUENCE [LARGE SCALE GENOMIC DNA]</scope>
    <source>
        <strain evidence="3 4">FJAT-51639</strain>
    </source>
</reference>
<name>A0ABU8FKV7_9BACI</name>
<keyword evidence="1" id="KW-0472">Membrane</keyword>
<comment type="caution">
    <text evidence="3">The sequence shown here is derived from an EMBL/GenBank/DDBJ whole genome shotgun (WGS) entry which is preliminary data.</text>
</comment>
<accession>A0ABU8FKV7</accession>
<dbReference type="Proteomes" id="UP001372526">
    <property type="component" value="Unassembled WGS sequence"/>
</dbReference>